<evidence type="ECO:0000313" key="2">
    <source>
        <dbReference type="Proteomes" id="UP000060778"/>
    </source>
</evidence>
<keyword evidence="2" id="KW-1185">Reference proteome</keyword>
<dbReference type="EMBL" id="CP006867">
    <property type="protein sequence ID" value="ALU12358.1"/>
    <property type="molecule type" value="Genomic_DNA"/>
</dbReference>
<dbReference type="Proteomes" id="UP000060778">
    <property type="component" value="Chromosome"/>
</dbReference>
<dbReference type="OrthoDB" id="2392at2157"/>
<reference evidence="1 2" key="1">
    <citation type="submission" date="2013-11" db="EMBL/GenBank/DDBJ databases">
        <title>Comparative genomics of Ignicoccus.</title>
        <authorList>
            <person name="Podar M."/>
        </authorList>
    </citation>
    <scope>NUCLEOTIDE SEQUENCE [LARGE SCALE GENOMIC DNA]</scope>
    <source>
        <strain evidence="1 2">DSM 13165</strain>
    </source>
</reference>
<dbReference type="KEGG" id="iis:EYM_02765"/>
<protein>
    <submittedName>
        <fullName evidence="1">Uncharacterized protein</fullName>
    </submittedName>
</protein>
<accession>A0A0U3FKF8</accession>
<dbReference type="STRING" id="940295.EYM_02765"/>
<proteinExistence type="predicted"/>
<dbReference type="AlphaFoldDB" id="A0A0U3FKF8"/>
<gene>
    <name evidence="1" type="ORF">EYM_02765</name>
</gene>
<evidence type="ECO:0000313" key="1">
    <source>
        <dbReference type="EMBL" id="ALU12358.1"/>
    </source>
</evidence>
<dbReference type="RefSeq" id="WP_075049551.1">
    <property type="nucleotide sequence ID" value="NZ_CP006867.1"/>
</dbReference>
<organism evidence="1 2">
    <name type="scientific">Ignicoccus islandicus DSM 13165</name>
    <dbReference type="NCBI Taxonomy" id="940295"/>
    <lineage>
        <taxon>Archaea</taxon>
        <taxon>Thermoproteota</taxon>
        <taxon>Thermoprotei</taxon>
        <taxon>Desulfurococcales</taxon>
        <taxon>Desulfurococcaceae</taxon>
        <taxon>Ignicoccus</taxon>
    </lineage>
</organism>
<name>A0A0U3FKF8_9CREN</name>
<dbReference type="Gene3D" id="6.10.140.1230">
    <property type="match status" value="1"/>
</dbReference>
<dbReference type="GeneID" id="30679947"/>
<sequence length="178" mass="19676">MGLRREIMVAMHQIRKVRSKLAYQLAAVEQKEKDLMSKLIQAQTQGDQLRSKVYANEIANLRKVRANLMILDVKLEQALLRLETALTFGDAAAGLLNIAGEVKVTVEKAKEFLPNMQEELEGLVESLEEVSTEGMGTMSYSGVYLDPEASKILEEAKSIAESKLRAMMESEEGEASGA</sequence>